<dbReference type="AlphaFoldDB" id="A0A2A7N4M1"/>
<evidence type="ECO:0000313" key="2">
    <source>
        <dbReference type="Proteomes" id="UP000220914"/>
    </source>
</evidence>
<sequence length="34" mass="3782">MRLVFLVVAVALVVLVARSRRGVEVWHTAADYPS</sequence>
<reference evidence="1 2" key="1">
    <citation type="submission" date="2017-10" db="EMBL/GenBank/DDBJ databases">
        <title>The new phylogeny of genus Mycobacterium.</title>
        <authorList>
            <person name="Tortoli E."/>
            <person name="Trovato A."/>
            <person name="Cirillo D.M."/>
        </authorList>
    </citation>
    <scope>NUCLEOTIDE SEQUENCE [LARGE SCALE GENOMIC DNA]</scope>
    <source>
        <strain evidence="1 2">CCUG37673</strain>
    </source>
</reference>
<evidence type="ECO:0000313" key="1">
    <source>
        <dbReference type="EMBL" id="PEG38759.1"/>
    </source>
</evidence>
<comment type="caution">
    <text evidence="1">The sequence shown here is derived from an EMBL/GenBank/DDBJ whole genome shotgun (WGS) entry which is preliminary data.</text>
</comment>
<organism evidence="1 2">
    <name type="scientific">Mycolicibacterium agri</name>
    <name type="common">Mycobacterium agri</name>
    <dbReference type="NCBI Taxonomy" id="36811"/>
    <lineage>
        <taxon>Bacteria</taxon>
        <taxon>Bacillati</taxon>
        <taxon>Actinomycetota</taxon>
        <taxon>Actinomycetes</taxon>
        <taxon>Mycobacteriales</taxon>
        <taxon>Mycobacteriaceae</taxon>
        <taxon>Mycolicibacterium</taxon>
    </lineage>
</organism>
<keyword evidence="2" id="KW-1185">Reference proteome</keyword>
<protein>
    <submittedName>
        <fullName evidence="1">Uncharacterized protein</fullName>
    </submittedName>
</protein>
<gene>
    <name evidence="1" type="ORF">CQY20_12390</name>
</gene>
<name>A0A2A7N4M1_MYCAG</name>
<dbReference type="Proteomes" id="UP000220914">
    <property type="component" value="Unassembled WGS sequence"/>
</dbReference>
<accession>A0A2A7N4M1</accession>
<proteinExistence type="predicted"/>
<dbReference type="EMBL" id="PDCP01000018">
    <property type="protein sequence ID" value="PEG38759.1"/>
    <property type="molecule type" value="Genomic_DNA"/>
</dbReference>